<dbReference type="InterPro" id="IPR036388">
    <property type="entry name" value="WH-like_DNA-bd_sf"/>
</dbReference>
<evidence type="ECO:0000256" key="1">
    <source>
        <dbReference type="ARBA" id="ARBA00009437"/>
    </source>
</evidence>
<comment type="similarity">
    <text evidence="1">Belongs to the LysR transcriptional regulatory family.</text>
</comment>
<evidence type="ECO:0000256" key="4">
    <source>
        <dbReference type="ARBA" id="ARBA00023163"/>
    </source>
</evidence>
<dbReference type="GO" id="GO:0003700">
    <property type="term" value="F:DNA-binding transcription factor activity"/>
    <property type="evidence" value="ECO:0007669"/>
    <property type="project" value="InterPro"/>
</dbReference>
<gene>
    <name evidence="6" type="ORF">ADH67_09765</name>
</gene>
<evidence type="ECO:0000313" key="7">
    <source>
        <dbReference type="Proteomes" id="UP000214610"/>
    </source>
</evidence>
<evidence type="ECO:0000256" key="3">
    <source>
        <dbReference type="ARBA" id="ARBA00023125"/>
    </source>
</evidence>
<dbReference type="SUPFAM" id="SSF46785">
    <property type="entry name" value="Winged helix' DNA-binding domain"/>
    <property type="match status" value="1"/>
</dbReference>
<name>A0A227KES0_9BURK</name>
<keyword evidence="3" id="KW-0238">DNA-binding</keyword>
<evidence type="ECO:0000256" key="2">
    <source>
        <dbReference type="ARBA" id="ARBA00023015"/>
    </source>
</evidence>
<dbReference type="InterPro" id="IPR050389">
    <property type="entry name" value="LysR-type_TF"/>
</dbReference>
<dbReference type="AlphaFoldDB" id="A0A227KES0"/>
<keyword evidence="4" id="KW-0804">Transcription</keyword>
<evidence type="ECO:0000259" key="5">
    <source>
        <dbReference type="PROSITE" id="PS50931"/>
    </source>
</evidence>
<dbReference type="InterPro" id="IPR000847">
    <property type="entry name" value="LysR_HTH_N"/>
</dbReference>
<dbReference type="Gene3D" id="3.40.190.10">
    <property type="entry name" value="Periplasmic binding protein-like II"/>
    <property type="match status" value="2"/>
</dbReference>
<comment type="caution">
    <text evidence="6">The sequence shown here is derived from an EMBL/GenBank/DDBJ whole genome shotgun (WGS) entry which is preliminary data.</text>
</comment>
<dbReference type="Gene3D" id="1.10.10.10">
    <property type="entry name" value="Winged helix-like DNA-binding domain superfamily/Winged helix DNA-binding domain"/>
    <property type="match status" value="1"/>
</dbReference>
<protein>
    <submittedName>
        <fullName evidence="6">LysR family transcriptional regulator</fullName>
    </submittedName>
</protein>
<evidence type="ECO:0000313" key="6">
    <source>
        <dbReference type="EMBL" id="OXE46000.1"/>
    </source>
</evidence>
<dbReference type="GeneID" id="78361978"/>
<dbReference type="InterPro" id="IPR036390">
    <property type="entry name" value="WH_DNA-bd_sf"/>
</dbReference>
<keyword evidence="2" id="KW-0805">Transcription regulation</keyword>
<reference evidence="7" key="1">
    <citation type="submission" date="2017-05" db="EMBL/GenBank/DDBJ databases">
        <title>Improved OligoMM genomes.</title>
        <authorList>
            <person name="Garzetti D."/>
        </authorList>
    </citation>
    <scope>NUCLEOTIDE SEQUENCE [LARGE SCALE GENOMIC DNA]</scope>
    <source>
        <strain evidence="7">YL45</strain>
    </source>
</reference>
<dbReference type="Proteomes" id="UP000214610">
    <property type="component" value="Unassembled WGS sequence"/>
</dbReference>
<sequence>MKKSLMEKESMDMDLNLLKVFCEIYNTKSLTKAGKILGMSQPTISRKLQGLRELFKDPLFVSKEHQLEPTAKALGIFPEVKQAVEGCYLLFSRSNEPAFKKVIIACSDDFEYFVGPAIVGSFSEKMPEVQVIFHQTNTLGAERKLLQREADFCLTGGGTHSNLVAREGFGFHADVCLYCKEEGRKESKLSLQEYLLRPHISVHYGGGEGVSDEIIRRKEKNRRLVAMTSHYSGLERYILGTKYVALVPLFFARILTQKFPELTYCEMPFKNVLDPVELSYRKDLLRNRFFKDCRQILVDTLSKIDWN</sequence>
<dbReference type="PROSITE" id="PS50931">
    <property type="entry name" value="HTH_LYSR"/>
    <property type="match status" value="1"/>
</dbReference>
<keyword evidence="7" id="KW-1185">Reference proteome</keyword>
<dbReference type="EMBL" id="NHMP01000006">
    <property type="protein sequence ID" value="OXE46000.1"/>
    <property type="molecule type" value="Genomic_DNA"/>
</dbReference>
<accession>A0A227KES0</accession>
<dbReference type="Pfam" id="PF03466">
    <property type="entry name" value="LysR_substrate"/>
    <property type="match status" value="1"/>
</dbReference>
<dbReference type="GO" id="GO:0003677">
    <property type="term" value="F:DNA binding"/>
    <property type="evidence" value="ECO:0007669"/>
    <property type="project" value="UniProtKB-KW"/>
</dbReference>
<feature type="domain" description="HTH lysR-type" evidence="5">
    <location>
        <begin position="13"/>
        <end position="70"/>
    </location>
</feature>
<organism evidence="6 7">
    <name type="scientific">Turicimonas muris</name>
    <dbReference type="NCBI Taxonomy" id="1796652"/>
    <lineage>
        <taxon>Bacteria</taxon>
        <taxon>Pseudomonadati</taxon>
        <taxon>Pseudomonadota</taxon>
        <taxon>Betaproteobacteria</taxon>
        <taxon>Burkholderiales</taxon>
        <taxon>Sutterellaceae</taxon>
        <taxon>Turicimonas</taxon>
    </lineage>
</organism>
<dbReference type="PANTHER" id="PTHR30118:SF15">
    <property type="entry name" value="TRANSCRIPTIONAL REGULATORY PROTEIN"/>
    <property type="match status" value="1"/>
</dbReference>
<dbReference type="PANTHER" id="PTHR30118">
    <property type="entry name" value="HTH-TYPE TRANSCRIPTIONAL REGULATOR LEUO-RELATED"/>
    <property type="match status" value="1"/>
</dbReference>
<dbReference type="RefSeq" id="WP_066593961.1">
    <property type="nucleotide sequence ID" value="NZ_CAJTBZ010000013.1"/>
</dbReference>
<proteinExistence type="inferred from homology"/>
<dbReference type="SUPFAM" id="SSF53850">
    <property type="entry name" value="Periplasmic binding protein-like II"/>
    <property type="match status" value="1"/>
</dbReference>
<dbReference type="Pfam" id="PF00126">
    <property type="entry name" value="HTH_1"/>
    <property type="match status" value="1"/>
</dbReference>
<dbReference type="InterPro" id="IPR005119">
    <property type="entry name" value="LysR_subst-bd"/>
</dbReference>